<evidence type="ECO:0000256" key="2">
    <source>
        <dbReference type="ARBA" id="ARBA00023277"/>
    </source>
</evidence>
<dbReference type="STRING" id="404433.BTW07_18340"/>
<dbReference type="RefSeq" id="WP_075571611.1">
    <property type="nucleotide sequence ID" value="NZ_MSDO01000038.1"/>
</dbReference>
<dbReference type="PANTHER" id="PTHR43103">
    <property type="entry name" value="NUCLEOSIDE-DIPHOSPHATE-SUGAR EPIMERASE"/>
    <property type="match status" value="1"/>
</dbReference>
<dbReference type="InterPro" id="IPR036291">
    <property type="entry name" value="NAD(P)-bd_dom_sf"/>
</dbReference>
<dbReference type="Gene3D" id="3.90.25.10">
    <property type="entry name" value="UDP-galactose 4-epimerase, domain 1"/>
    <property type="match status" value="1"/>
</dbReference>
<dbReference type="CDD" id="cd05238">
    <property type="entry name" value="Gne_like_SDR_e"/>
    <property type="match status" value="1"/>
</dbReference>
<evidence type="ECO:0000313" key="5">
    <source>
        <dbReference type="EMBL" id="OLO02685.1"/>
    </source>
</evidence>
<dbReference type="AlphaFoldDB" id="A0A1Q8SMM9"/>
<organism evidence="5 6">
    <name type="scientific">Salinicola socius</name>
    <dbReference type="NCBI Taxonomy" id="404433"/>
    <lineage>
        <taxon>Bacteria</taxon>
        <taxon>Pseudomonadati</taxon>
        <taxon>Pseudomonadota</taxon>
        <taxon>Gammaproteobacteria</taxon>
        <taxon>Oceanospirillales</taxon>
        <taxon>Halomonadaceae</taxon>
        <taxon>Salinicola</taxon>
    </lineage>
</organism>
<keyword evidence="6" id="KW-1185">Reference proteome</keyword>
<feature type="domain" description="NAD-dependent epimerase/dehydratase" evidence="4">
    <location>
        <begin position="3"/>
        <end position="214"/>
    </location>
</feature>
<dbReference type="SUPFAM" id="SSF51735">
    <property type="entry name" value="NAD(P)-binding Rossmann-fold domains"/>
    <property type="match status" value="1"/>
</dbReference>
<sequence>MHVIVTGGAGFLGARLIQQLLAGEASIEGQAITRVTSIDLAPCPVTDGRVESLTGDIADPDFIESGLIQQALADDTGAVCHLAAVVSSQAEADFELGMRVNLDATRTLLEACRAHPRRLRFLFASSLAVFGPGLSQGLSQKRSQPVPEAVGPQPRSSYGAQKAIGELLVNDYSRRGFVDGRVCRLPTIVVRPGKPNQAASSFASSIIREPLSGLEAICPVAAGLPLWLSSPRAVVANLVHALALEGEALGDWRTLNLPGITVTVNEMLDALERQAGAPARDLVRFEPDAGIDAIVASWPGGLDVERPLALGFQADADFDAIIRAYLEDEREEELDD</sequence>
<feature type="region of interest" description="Disordered" evidence="3">
    <location>
        <begin position="137"/>
        <end position="157"/>
    </location>
</feature>
<dbReference type="InterPro" id="IPR050005">
    <property type="entry name" value="DenD"/>
</dbReference>
<keyword evidence="1" id="KW-0521">NADP</keyword>
<evidence type="ECO:0000256" key="1">
    <source>
        <dbReference type="ARBA" id="ARBA00022857"/>
    </source>
</evidence>
<protein>
    <submittedName>
        <fullName evidence="5">NAD-dependent epimerase</fullName>
    </submittedName>
</protein>
<accession>A0A1Q8SMM9</accession>
<dbReference type="GO" id="GO:0016491">
    <property type="term" value="F:oxidoreductase activity"/>
    <property type="evidence" value="ECO:0007669"/>
    <property type="project" value="InterPro"/>
</dbReference>
<comment type="caution">
    <text evidence="5">The sequence shown here is derived from an EMBL/GenBank/DDBJ whole genome shotgun (WGS) entry which is preliminary data.</text>
</comment>
<name>A0A1Q8SMM9_9GAMM</name>
<dbReference type="EMBL" id="MSDO01000038">
    <property type="protein sequence ID" value="OLO02685.1"/>
    <property type="molecule type" value="Genomic_DNA"/>
</dbReference>
<dbReference type="PANTHER" id="PTHR43103:SF3">
    <property type="entry name" value="ADP-L-GLYCERO-D-MANNO-HEPTOSE-6-EPIMERASE"/>
    <property type="match status" value="1"/>
</dbReference>
<reference evidence="5 6" key="1">
    <citation type="submission" date="2016-12" db="EMBL/GenBank/DDBJ databases">
        <title>Draft genome sequences of strains Salinicola socius SMB35, Salinicola sp. MH3R3-1 and Chromohalobacter sp. SMB17 from the Verkhnekamsk potash mining region of Russia.</title>
        <authorList>
            <person name="Mavrodi D.V."/>
            <person name="Olsson B.E."/>
            <person name="Korsakova E.S."/>
            <person name="Pyankova A."/>
            <person name="Mavrodi O.V."/>
            <person name="Plotnikova E.G."/>
        </authorList>
    </citation>
    <scope>NUCLEOTIDE SEQUENCE [LARGE SCALE GENOMIC DNA]</scope>
    <source>
        <strain evidence="5 6">SMB35</strain>
    </source>
</reference>
<proteinExistence type="predicted"/>
<dbReference type="NCBIfam" id="NF043036">
    <property type="entry name" value="ErythonDh"/>
    <property type="match status" value="1"/>
</dbReference>
<evidence type="ECO:0000256" key="3">
    <source>
        <dbReference type="SAM" id="MobiDB-lite"/>
    </source>
</evidence>
<dbReference type="Pfam" id="PF01370">
    <property type="entry name" value="Epimerase"/>
    <property type="match status" value="1"/>
</dbReference>
<dbReference type="InterPro" id="IPR001509">
    <property type="entry name" value="Epimerase_deHydtase"/>
</dbReference>
<dbReference type="Proteomes" id="UP000186878">
    <property type="component" value="Unassembled WGS sequence"/>
</dbReference>
<dbReference type="Gene3D" id="3.40.50.720">
    <property type="entry name" value="NAD(P)-binding Rossmann-like Domain"/>
    <property type="match status" value="1"/>
</dbReference>
<evidence type="ECO:0000259" key="4">
    <source>
        <dbReference type="Pfam" id="PF01370"/>
    </source>
</evidence>
<gene>
    <name evidence="5" type="ORF">BTW07_18340</name>
</gene>
<evidence type="ECO:0000313" key="6">
    <source>
        <dbReference type="Proteomes" id="UP000186878"/>
    </source>
</evidence>
<dbReference type="OrthoDB" id="9801056at2"/>
<keyword evidence="2" id="KW-0119">Carbohydrate metabolism</keyword>